<proteinExistence type="predicted"/>
<comment type="caution">
    <text evidence="2">The sequence shown here is derived from an EMBL/GenBank/DDBJ whole genome shotgun (WGS) entry which is preliminary data.</text>
</comment>
<evidence type="ECO:0000256" key="1">
    <source>
        <dbReference type="SAM" id="MobiDB-lite"/>
    </source>
</evidence>
<accession>A0A1Q9DC79</accession>
<sequence length="390" mass="42273">MVSCALRGVPVLRGFKLVRVQALTVRKLGSACAPECGLQVARRHGQSSFVTSRLATASLDAPLFCMGQGGSAALLRPWPAQEAQSMRRAQSLGASCIPQAVQDKEASSSKSSSVVWNSSEGVSMSSKCAAFDVTSCKDVLRGRVRRFRSEPQSLNGLLPELRANLHGGAGAPYCTDKSHLTIQMRENDRRCDCEVQRFEGFFIATPSKHGELLRMEVAHRAEAAGKSPGCSAYDPGLRAPKADPIASQIQDQRAFTGDAVEALARLAPWLGFARLFIQALHRGFCVLLAVLGCRLKATGQWPLTVGCFRGGLACPARLSLPAVWKQKDGHEALCRPRDVHEDEDAGLSPSCRSAEEAETRRRPGSRVRSSQSFSLYVAYMRDSADRKSNI</sequence>
<dbReference type="Proteomes" id="UP000186817">
    <property type="component" value="Unassembled WGS sequence"/>
</dbReference>
<feature type="region of interest" description="Disordered" evidence="1">
    <location>
        <begin position="339"/>
        <end position="370"/>
    </location>
</feature>
<reference evidence="2 3" key="1">
    <citation type="submission" date="2016-02" db="EMBL/GenBank/DDBJ databases">
        <title>Genome analysis of coral dinoflagellate symbionts highlights evolutionary adaptations to a symbiotic lifestyle.</title>
        <authorList>
            <person name="Aranda M."/>
            <person name="Li Y."/>
            <person name="Liew Y.J."/>
            <person name="Baumgarten S."/>
            <person name="Simakov O."/>
            <person name="Wilson M."/>
            <person name="Piel J."/>
            <person name="Ashoor H."/>
            <person name="Bougouffa S."/>
            <person name="Bajic V.B."/>
            <person name="Ryu T."/>
            <person name="Ravasi T."/>
            <person name="Bayer T."/>
            <person name="Micklem G."/>
            <person name="Kim H."/>
            <person name="Bhak J."/>
            <person name="Lajeunesse T.C."/>
            <person name="Voolstra C.R."/>
        </authorList>
    </citation>
    <scope>NUCLEOTIDE SEQUENCE [LARGE SCALE GENOMIC DNA]</scope>
    <source>
        <strain evidence="2 3">CCMP2467</strain>
    </source>
</reference>
<evidence type="ECO:0000313" key="3">
    <source>
        <dbReference type="Proteomes" id="UP000186817"/>
    </source>
</evidence>
<protein>
    <submittedName>
        <fullName evidence="2">Uncharacterized protein</fullName>
    </submittedName>
</protein>
<evidence type="ECO:0000313" key="2">
    <source>
        <dbReference type="EMBL" id="OLP92747.1"/>
    </source>
</evidence>
<organism evidence="2 3">
    <name type="scientific">Symbiodinium microadriaticum</name>
    <name type="common">Dinoflagellate</name>
    <name type="synonym">Zooxanthella microadriatica</name>
    <dbReference type="NCBI Taxonomy" id="2951"/>
    <lineage>
        <taxon>Eukaryota</taxon>
        <taxon>Sar</taxon>
        <taxon>Alveolata</taxon>
        <taxon>Dinophyceae</taxon>
        <taxon>Suessiales</taxon>
        <taxon>Symbiodiniaceae</taxon>
        <taxon>Symbiodinium</taxon>
    </lineage>
</organism>
<dbReference type="EMBL" id="LSRX01000608">
    <property type="protein sequence ID" value="OLP92747.1"/>
    <property type="molecule type" value="Genomic_DNA"/>
</dbReference>
<gene>
    <name evidence="2" type="ORF">AK812_SmicGene25416</name>
</gene>
<dbReference type="OrthoDB" id="10274504at2759"/>
<keyword evidence="3" id="KW-1185">Reference proteome</keyword>
<name>A0A1Q9DC79_SYMMI</name>
<dbReference type="AlphaFoldDB" id="A0A1Q9DC79"/>